<dbReference type="KEGG" id="vg:54988530"/>
<evidence type="ECO:0000313" key="1">
    <source>
        <dbReference type="EMBL" id="AUV59981.1"/>
    </source>
</evidence>
<reference evidence="1 2" key="1">
    <citation type="submission" date="2018-01" db="EMBL/GenBank/DDBJ databases">
        <title>Lactobacillus phages that infect wine-derived L. plantarum strains.</title>
        <authorList>
            <person name="Kyrkou I."/>
            <person name="Hestbjerg Hansen L."/>
        </authorList>
    </citation>
    <scope>NUCLEOTIDE SEQUENCE [LARGE SCALE GENOMIC DNA]</scope>
</reference>
<dbReference type="RefSeq" id="YP_009798085.1">
    <property type="nucleotide sequence ID" value="NC_047924.1"/>
</dbReference>
<evidence type="ECO:0000313" key="2">
    <source>
        <dbReference type="Proteomes" id="UP000241463"/>
    </source>
</evidence>
<sequence>MKMAQSKAISREQVLNALAKHNGLTTYNNQAGSHPRTPEEDRQLETLLTKRVTLAEAFDAIDILTFPYNKNTNDLTKQLEVIGVLLNKVGITEKDWTEAENKVESKRKEQQDKIMKEIESQLKEV</sequence>
<proteinExistence type="predicted"/>
<name>A0A2K9VCM7_9CAUD</name>
<keyword evidence="2" id="KW-1185">Reference proteome</keyword>
<protein>
    <submittedName>
        <fullName evidence="1">Uncharacterized protein</fullName>
    </submittedName>
</protein>
<dbReference type="EMBL" id="MG765277">
    <property type="protein sequence ID" value="AUV59981.1"/>
    <property type="molecule type" value="Genomic_DNA"/>
</dbReference>
<dbReference type="Proteomes" id="UP000241463">
    <property type="component" value="Segment"/>
</dbReference>
<organism evidence="1 2">
    <name type="scientific">Lactobacillus phage Bacchae</name>
    <dbReference type="NCBI Taxonomy" id="2079429"/>
    <lineage>
        <taxon>Viruses</taxon>
        <taxon>Duplodnaviria</taxon>
        <taxon>Heunggongvirae</taxon>
        <taxon>Uroviricota</taxon>
        <taxon>Caudoviricetes</taxon>
        <taxon>Herelleviridae</taxon>
        <taxon>Harbinvirus</taxon>
        <taxon>Harbinvirus bacchae</taxon>
    </lineage>
</organism>
<dbReference type="GeneID" id="54988530"/>
<accession>A0A2K9VCM7</accession>